<evidence type="ECO:0000256" key="3">
    <source>
        <dbReference type="ARBA" id="ARBA00022989"/>
    </source>
</evidence>
<evidence type="ECO:0000313" key="7">
    <source>
        <dbReference type="EMBL" id="GEP56340.1"/>
    </source>
</evidence>
<dbReference type="AlphaFoldDB" id="A0A512NBK8"/>
<evidence type="ECO:0000256" key="5">
    <source>
        <dbReference type="RuleBase" id="RU363032"/>
    </source>
</evidence>
<feature type="transmembrane region" description="Helical" evidence="5">
    <location>
        <begin position="528"/>
        <end position="556"/>
    </location>
</feature>
<feature type="transmembrane region" description="Helical" evidence="5">
    <location>
        <begin position="300"/>
        <end position="325"/>
    </location>
</feature>
<keyword evidence="4 5" id="KW-0472">Membrane</keyword>
<dbReference type="PROSITE" id="PS50928">
    <property type="entry name" value="ABC_TM1"/>
    <property type="match status" value="2"/>
</dbReference>
<feature type="transmembrane region" description="Helical" evidence="5">
    <location>
        <begin position="423"/>
        <end position="442"/>
    </location>
</feature>
<keyword evidence="5" id="KW-0813">Transport</keyword>
<feature type="transmembrane region" description="Helical" evidence="5">
    <location>
        <begin position="21"/>
        <end position="43"/>
    </location>
</feature>
<protein>
    <submittedName>
        <fullName evidence="7">Iron ABC transporter permease</fullName>
    </submittedName>
</protein>
<keyword evidence="2 5" id="KW-0812">Transmembrane</keyword>
<feature type="transmembrane region" description="Helical" evidence="5">
    <location>
        <begin position="480"/>
        <end position="508"/>
    </location>
</feature>
<keyword evidence="8" id="KW-1185">Reference proteome</keyword>
<dbReference type="CDD" id="cd06261">
    <property type="entry name" value="TM_PBP2"/>
    <property type="match status" value="2"/>
</dbReference>
<proteinExistence type="inferred from homology"/>
<feature type="domain" description="ABC transmembrane type-1" evidence="6">
    <location>
        <begin position="353"/>
        <end position="548"/>
    </location>
</feature>
<dbReference type="EMBL" id="BKAJ01000062">
    <property type="protein sequence ID" value="GEP56340.1"/>
    <property type="molecule type" value="Genomic_DNA"/>
</dbReference>
<dbReference type="PANTHER" id="PTHR43496:SF1">
    <property type="entry name" value="POLYGALACTURONAN_RHAMNOGALACTURONAN TRANSPORT SYSTEM PERMEASE PROTEIN YTEP"/>
    <property type="match status" value="1"/>
</dbReference>
<keyword evidence="3 5" id="KW-1133">Transmembrane helix</keyword>
<evidence type="ECO:0000256" key="2">
    <source>
        <dbReference type="ARBA" id="ARBA00022692"/>
    </source>
</evidence>
<dbReference type="GO" id="GO:0055085">
    <property type="term" value="P:transmembrane transport"/>
    <property type="evidence" value="ECO:0007669"/>
    <property type="project" value="InterPro"/>
</dbReference>
<evidence type="ECO:0000256" key="4">
    <source>
        <dbReference type="ARBA" id="ARBA00023136"/>
    </source>
</evidence>
<feature type="transmembrane region" description="Helical" evidence="5">
    <location>
        <begin position="155"/>
        <end position="175"/>
    </location>
</feature>
<feature type="transmembrane region" description="Helical" evidence="5">
    <location>
        <begin position="80"/>
        <end position="99"/>
    </location>
</feature>
<dbReference type="PANTHER" id="PTHR43496">
    <property type="entry name" value="PROTEIN LPLB"/>
    <property type="match status" value="1"/>
</dbReference>
<comment type="subcellular location">
    <subcellularLocation>
        <location evidence="1 5">Cell membrane</location>
        <topology evidence="1 5">Multi-pass membrane protein</topology>
    </subcellularLocation>
</comment>
<dbReference type="Pfam" id="PF00528">
    <property type="entry name" value="BPD_transp_1"/>
    <property type="match status" value="1"/>
</dbReference>
<dbReference type="RefSeq" id="WP_246158517.1">
    <property type="nucleotide sequence ID" value="NZ_BKAJ01000062.1"/>
</dbReference>
<dbReference type="NCBIfam" id="TIGR03262">
    <property type="entry name" value="PhnU2"/>
    <property type="match status" value="1"/>
</dbReference>
<dbReference type="Gene3D" id="1.10.3720.10">
    <property type="entry name" value="MetI-like"/>
    <property type="match status" value="2"/>
</dbReference>
<feature type="transmembrane region" description="Helical" evidence="5">
    <location>
        <begin position="111"/>
        <end position="135"/>
    </location>
</feature>
<name>A0A512NBK8_9HYPH</name>
<dbReference type="SUPFAM" id="SSF161098">
    <property type="entry name" value="MetI-like"/>
    <property type="match status" value="2"/>
</dbReference>
<feature type="transmembrane region" description="Helical" evidence="5">
    <location>
        <begin position="359"/>
        <end position="377"/>
    </location>
</feature>
<feature type="transmembrane region" description="Helical" evidence="5">
    <location>
        <begin position="251"/>
        <end position="271"/>
    </location>
</feature>
<feature type="domain" description="ABC transmembrane type-1" evidence="6">
    <location>
        <begin position="76"/>
        <end position="272"/>
    </location>
</feature>
<sequence length="565" mass="61123">MTLAASNRSPILRVAMSRDDLMMRLGVVLFAVVLLVIVGLPLWSLLAKAFEDRDGKFVGLANYVSYFSTPALFDSALNSLHVAAVCTLIVVPLAFFYAYALTRTVLPVRWLFQGISLIPIFAPSLLPGLALVYLFGNQGFFKGALGGPIYGFDGIVIAQIFYCFPHATLILVTALTTADARLYEAADALGASKLRVFFTVTLPGAKYGLISAALVVFTMVITDFGIAKVIGGNFNVLATDVYKQVIGQQNFSMGAVVGMVLLAPAAIAFLVDRVVQRKQVALLTARAVPLIPKPKLGRDLFFTAFCTVVAAGILVILGMAAWGSLIKYWPYNLSLTLANYDFTNFDASGWDSYFNSVEMAVGAAVFGTTLMFVGAWLNEKTREFYLMRGIVQFLAFLPMAVPGLVLGLGYIFFFNAPNNPLNFLYATMGILVVNTVAHFYTVGHLTATTALKQIDPEFESVSASLKVPVWRTFGRVTAPICLPAILDIAIYLFVNGMTTVSSVIFLYSSDTKLASVAAVNIEESGATAVAAALCIVIVITSAAVKTLHVLADRFLLGRLQAWRRR</sequence>
<evidence type="ECO:0000313" key="8">
    <source>
        <dbReference type="Proteomes" id="UP000321058"/>
    </source>
</evidence>
<gene>
    <name evidence="7" type="ORF">RSO01_35060</name>
</gene>
<accession>A0A512NBK8</accession>
<reference evidence="7 8" key="1">
    <citation type="submission" date="2019-07" db="EMBL/GenBank/DDBJ databases">
        <title>Whole genome shotgun sequence of Reyranella soli NBRC 108950.</title>
        <authorList>
            <person name="Hosoyama A."/>
            <person name="Uohara A."/>
            <person name="Ohji S."/>
            <person name="Ichikawa N."/>
        </authorList>
    </citation>
    <scope>NUCLEOTIDE SEQUENCE [LARGE SCALE GENOMIC DNA]</scope>
    <source>
        <strain evidence="7 8">NBRC 108950</strain>
    </source>
</reference>
<dbReference type="InterPro" id="IPR000515">
    <property type="entry name" value="MetI-like"/>
</dbReference>
<evidence type="ECO:0000259" key="6">
    <source>
        <dbReference type="PROSITE" id="PS50928"/>
    </source>
</evidence>
<dbReference type="InterPro" id="IPR017664">
    <property type="entry name" value="AminoethylPonate_ABC_perm-1"/>
</dbReference>
<comment type="similarity">
    <text evidence="5">Belongs to the binding-protein-dependent transport system permease family.</text>
</comment>
<feature type="transmembrane region" description="Helical" evidence="5">
    <location>
        <begin position="389"/>
        <end position="411"/>
    </location>
</feature>
<comment type="caution">
    <text evidence="7">The sequence shown here is derived from an EMBL/GenBank/DDBJ whole genome shotgun (WGS) entry which is preliminary data.</text>
</comment>
<organism evidence="7 8">
    <name type="scientific">Reyranella soli</name>
    <dbReference type="NCBI Taxonomy" id="1230389"/>
    <lineage>
        <taxon>Bacteria</taxon>
        <taxon>Pseudomonadati</taxon>
        <taxon>Pseudomonadota</taxon>
        <taxon>Alphaproteobacteria</taxon>
        <taxon>Hyphomicrobiales</taxon>
        <taxon>Reyranellaceae</taxon>
        <taxon>Reyranella</taxon>
    </lineage>
</organism>
<feature type="transmembrane region" description="Helical" evidence="5">
    <location>
        <begin position="207"/>
        <end position="231"/>
    </location>
</feature>
<dbReference type="Proteomes" id="UP000321058">
    <property type="component" value="Unassembled WGS sequence"/>
</dbReference>
<dbReference type="InterPro" id="IPR035906">
    <property type="entry name" value="MetI-like_sf"/>
</dbReference>
<evidence type="ECO:0000256" key="1">
    <source>
        <dbReference type="ARBA" id="ARBA00004651"/>
    </source>
</evidence>
<dbReference type="GO" id="GO:0005886">
    <property type="term" value="C:plasma membrane"/>
    <property type="evidence" value="ECO:0007669"/>
    <property type="project" value="UniProtKB-SubCell"/>
</dbReference>